<proteinExistence type="inferred from homology"/>
<dbReference type="Proteomes" id="UP000266016">
    <property type="component" value="Unassembled WGS sequence"/>
</dbReference>
<keyword evidence="2" id="KW-0812">Transmembrane</keyword>
<dbReference type="PANTHER" id="PTHR42709">
    <property type="entry name" value="ALKALINE PHOSPHATASE LIKE PROTEIN"/>
    <property type="match status" value="1"/>
</dbReference>
<dbReference type="EMBL" id="QWVS01000028">
    <property type="protein sequence ID" value="RID84036.1"/>
    <property type="molecule type" value="Genomic_DNA"/>
</dbReference>
<evidence type="ECO:0000256" key="2">
    <source>
        <dbReference type="SAM" id="Phobius"/>
    </source>
</evidence>
<dbReference type="PANTHER" id="PTHR42709:SF9">
    <property type="entry name" value="ALKALINE PHOSPHATASE LIKE PROTEIN"/>
    <property type="match status" value="1"/>
</dbReference>
<evidence type="ECO:0000313" key="4">
    <source>
        <dbReference type="EMBL" id="RID84036.1"/>
    </source>
</evidence>
<dbReference type="RefSeq" id="WP_119117888.1">
    <property type="nucleotide sequence ID" value="NZ_QWVS01000028.1"/>
</dbReference>
<accession>A0A398B8L2</accession>
<dbReference type="GO" id="GO:0005886">
    <property type="term" value="C:plasma membrane"/>
    <property type="evidence" value="ECO:0007669"/>
    <property type="project" value="TreeGrafter"/>
</dbReference>
<dbReference type="Pfam" id="PF09335">
    <property type="entry name" value="VTT_dom"/>
    <property type="match status" value="1"/>
</dbReference>
<feature type="transmembrane region" description="Helical" evidence="2">
    <location>
        <begin position="174"/>
        <end position="192"/>
    </location>
</feature>
<protein>
    <submittedName>
        <fullName evidence="4">DedA family protein</fullName>
    </submittedName>
</protein>
<feature type="transmembrane region" description="Helical" evidence="2">
    <location>
        <begin position="12"/>
        <end position="30"/>
    </location>
</feature>
<dbReference type="InterPro" id="IPR051311">
    <property type="entry name" value="DedA_domain"/>
</dbReference>
<feature type="domain" description="VTT" evidence="3">
    <location>
        <begin position="30"/>
        <end position="156"/>
    </location>
</feature>
<dbReference type="InterPro" id="IPR032816">
    <property type="entry name" value="VTT_dom"/>
</dbReference>
<sequence>MQEQLNYLIEHYGYLGVTGVLIAGIVGVPLPDEVILTYVGYNVSKGEMSYILALICVFIGAIAGISISFQLGNKLGLPFIRKFGPRFHLTEKRIHTTEKLFNKFGPYLLFIGYFIPGVRHITAYLAGINSLSFRKFALYAYSGAIVWGFTFVTLGRELGGNWHKVEFYMSQYSIYFISLVLMILLFVIYVYWRKGLIK</sequence>
<name>A0A398B8L2_9BACI</name>
<comment type="caution">
    <text evidence="4">The sequence shown here is derived from an EMBL/GenBank/DDBJ whole genome shotgun (WGS) entry which is preliminary data.</text>
</comment>
<feature type="transmembrane region" description="Helical" evidence="2">
    <location>
        <begin position="50"/>
        <end position="72"/>
    </location>
</feature>
<keyword evidence="2" id="KW-1133">Transmembrane helix</keyword>
<dbReference type="AlphaFoldDB" id="A0A398B8L2"/>
<reference evidence="4 5" key="1">
    <citation type="submission" date="2018-08" db="EMBL/GenBank/DDBJ databases">
        <title>Bacillus jemisoniae sp. nov., Bacillus chryseoplanitiae sp. nov., Bacillus resnikiae sp. nov., and Bacillus frankliniae sp. nov., isolated from Viking spacecraft and associated surfaces.</title>
        <authorList>
            <person name="Seuylemezian A."/>
            <person name="Vaishampayan P."/>
        </authorList>
    </citation>
    <scope>NUCLEOTIDE SEQUENCE [LARGE SCALE GENOMIC DNA]</scope>
    <source>
        <strain evidence="4 5">MA001</strain>
    </source>
</reference>
<evidence type="ECO:0000313" key="5">
    <source>
        <dbReference type="Proteomes" id="UP000266016"/>
    </source>
</evidence>
<keyword evidence="2" id="KW-0472">Membrane</keyword>
<evidence type="ECO:0000256" key="1">
    <source>
        <dbReference type="ARBA" id="ARBA00010792"/>
    </source>
</evidence>
<comment type="similarity">
    <text evidence="1">Belongs to the DedA family.</text>
</comment>
<organism evidence="4 5">
    <name type="scientific">Peribacillus asahii</name>
    <dbReference type="NCBI Taxonomy" id="228899"/>
    <lineage>
        <taxon>Bacteria</taxon>
        <taxon>Bacillati</taxon>
        <taxon>Bacillota</taxon>
        <taxon>Bacilli</taxon>
        <taxon>Bacillales</taxon>
        <taxon>Bacillaceae</taxon>
        <taxon>Peribacillus</taxon>
    </lineage>
</organism>
<keyword evidence="5" id="KW-1185">Reference proteome</keyword>
<evidence type="ECO:0000259" key="3">
    <source>
        <dbReference type="Pfam" id="PF09335"/>
    </source>
</evidence>
<feature type="transmembrane region" description="Helical" evidence="2">
    <location>
        <begin position="136"/>
        <end position="154"/>
    </location>
</feature>
<gene>
    <name evidence="4" type="ORF">D1953_14405</name>
</gene>